<dbReference type="EMBL" id="UINC01001930">
    <property type="protein sequence ID" value="SUZ90869.1"/>
    <property type="molecule type" value="Genomic_DNA"/>
</dbReference>
<evidence type="ECO:0000256" key="1">
    <source>
        <dbReference type="ARBA" id="ARBA00022729"/>
    </source>
</evidence>
<gene>
    <name evidence="3" type="ORF">METZ01_LOCUS43723</name>
</gene>
<accession>A0A381RIX0</accession>
<dbReference type="InterPro" id="IPR027385">
    <property type="entry name" value="Beta-barrel_OMP"/>
</dbReference>
<sequence length="211" mass="22078">MVLTFGVTILLLAGGSGPASAQDPGPIGPYVVDARGSFVSVGQVTELATNRGLHPGQLSAWGLGLDVGAHVYVFKWRGITFGVGASALFAAPSKTLENDEQGSYGPTVKTRFTAVSPQLSFNFGDGDGWSYLSGGLGTSRMTVYEDQPTLPEQRSAGTLNYGGGARWFVRPGLALSLDIRIFAISPLAATDTKPGSPRMTRMAFNIGASFN</sequence>
<dbReference type="SUPFAM" id="SSF56925">
    <property type="entry name" value="OMPA-like"/>
    <property type="match status" value="1"/>
</dbReference>
<evidence type="ECO:0000259" key="2">
    <source>
        <dbReference type="Pfam" id="PF13505"/>
    </source>
</evidence>
<feature type="domain" description="Outer membrane protein beta-barrel" evidence="2">
    <location>
        <begin position="9"/>
        <end position="210"/>
    </location>
</feature>
<reference evidence="3" key="1">
    <citation type="submission" date="2018-05" db="EMBL/GenBank/DDBJ databases">
        <authorList>
            <person name="Lanie J.A."/>
            <person name="Ng W.-L."/>
            <person name="Kazmierczak K.M."/>
            <person name="Andrzejewski T.M."/>
            <person name="Davidsen T.M."/>
            <person name="Wayne K.J."/>
            <person name="Tettelin H."/>
            <person name="Glass J.I."/>
            <person name="Rusch D."/>
            <person name="Podicherti R."/>
            <person name="Tsui H.-C.T."/>
            <person name="Winkler M.E."/>
        </authorList>
    </citation>
    <scope>NUCLEOTIDE SEQUENCE</scope>
</reference>
<evidence type="ECO:0000313" key="3">
    <source>
        <dbReference type="EMBL" id="SUZ90869.1"/>
    </source>
</evidence>
<proteinExistence type="predicted"/>
<dbReference type="AlphaFoldDB" id="A0A381RIX0"/>
<organism evidence="3">
    <name type="scientific">marine metagenome</name>
    <dbReference type="NCBI Taxonomy" id="408172"/>
    <lineage>
        <taxon>unclassified sequences</taxon>
        <taxon>metagenomes</taxon>
        <taxon>ecological metagenomes</taxon>
    </lineage>
</organism>
<keyword evidence="1" id="KW-0732">Signal</keyword>
<dbReference type="Gene3D" id="2.40.160.20">
    <property type="match status" value="1"/>
</dbReference>
<name>A0A381RIX0_9ZZZZ</name>
<dbReference type="Pfam" id="PF13505">
    <property type="entry name" value="OMP_b-brl"/>
    <property type="match status" value="1"/>
</dbReference>
<protein>
    <recommendedName>
        <fullName evidence="2">Outer membrane protein beta-barrel domain-containing protein</fullName>
    </recommendedName>
</protein>
<dbReference type="InterPro" id="IPR011250">
    <property type="entry name" value="OMP/PagP_B-barrel"/>
</dbReference>